<keyword evidence="1" id="KW-0732">Signal</keyword>
<dbReference type="OMA" id="QYSKWEE"/>
<evidence type="ECO:0000313" key="3">
    <source>
        <dbReference type="Proteomes" id="UP000054359"/>
    </source>
</evidence>
<feature type="signal peptide" evidence="1">
    <location>
        <begin position="1"/>
        <end position="26"/>
    </location>
</feature>
<evidence type="ECO:0000313" key="2">
    <source>
        <dbReference type="EMBL" id="KFM80656.1"/>
    </source>
</evidence>
<protein>
    <submittedName>
        <fullName evidence="2">Uncharacterized protein</fullName>
    </submittedName>
</protein>
<dbReference type="PANTHER" id="PTHR39945:SF1">
    <property type="entry name" value="FI14129P"/>
    <property type="match status" value="1"/>
</dbReference>
<proteinExistence type="predicted"/>
<dbReference type="AlphaFoldDB" id="A0A087UTG7"/>
<keyword evidence="3" id="KW-1185">Reference proteome</keyword>
<sequence>MHSSIVTASICILALLMIESVHEVNSTPVKYSRWEDYQEATGRKYTDNKDNKCLQGGAIRDLCEKCTKFTKSEVVFPLCCEGRENVRPWCKNFLEYTPAE</sequence>
<accession>A0A087UTG7</accession>
<dbReference type="EMBL" id="KK121530">
    <property type="protein sequence ID" value="KFM80656.1"/>
    <property type="molecule type" value="Genomic_DNA"/>
</dbReference>
<feature type="chain" id="PRO_5001830847" evidence="1">
    <location>
        <begin position="27"/>
        <end position="100"/>
    </location>
</feature>
<dbReference type="OrthoDB" id="8178576at2759"/>
<organism evidence="2 3">
    <name type="scientific">Stegodyphus mimosarum</name>
    <name type="common">African social velvet spider</name>
    <dbReference type="NCBI Taxonomy" id="407821"/>
    <lineage>
        <taxon>Eukaryota</taxon>
        <taxon>Metazoa</taxon>
        <taxon>Ecdysozoa</taxon>
        <taxon>Arthropoda</taxon>
        <taxon>Chelicerata</taxon>
        <taxon>Arachnida</taxon>
        <taxon>Araneae</taxon>
        <taxon>Araneomorphae</taxon>
        <taxon>Entelegynae</taxon>
        <taxon>Eresoidea</taxon>
        <taxon>Eresidae</taxon>
        <taxon>Stegodyphus</taxon>
    </lineage>
</organism>
<gene>
    <name evidence="2" type="ORF">X975_16310</name>
</gene>
<name>A0A087UTG7_STEMI</name>
<feature type="non-terminal residue" evidence="2">
    <location>
        <position position="100"/>
    </location>
</feature>
<reference evidence="2 3" key="1">
    <citation type="submission" date="2013-11" db="EMBL/GenBank/DDBJ databases">
        <title>Genome sequencing of Stegodyphus mimosarum.</title>
        <authorList>
            <person name="Bechsgaard J."/>
        </authorList>
    </citation>
    <scope>NUCLEOTIDE SEQUENCE [LARGE SCALE GENOMIC DNA]</scope>
</reference>
<evidence type="ECO:0000256" key="1">
    <source>
        <dbReference type="SAM" id="SignalP"/>
    </source>
</evidence>
<dbReference type="PANTHER" id="PTHR39945">
    <property type="entry name" value="FI14129P"/>
    <property type="match status" value="1"/>
</dbReference>
<dbReference type="Proteomes" id="UP000054359">
    <property type="component" value="Unassembled WGS sequence"/>
</dbReference>